<evidence type="ECO:0000313" key="3">
    <source>
        <dbReference type="EMBL" id="WFG38799.1"/>
    </source>
</evidence>
<gene>
    <name evidence="3" type="ORF">GKO48_03960</name>
</gene>
<dbReference type="Pfam" id="PF07728">
    <property type="entry name" value="AAA_5"/>
    <property type="match status" value="1"/>
</dbReference>
<dbReference type="RefSeq" id="WP_342827272.1">
    <property type="nucleotide sequence ID" value="NZ_CP046147.1"/>
</dbReference>
<dbReference type="EMBL" id="CP046147">
    <property type="protein sequence ID" value="WFG38799.1"/>
    <property type="molecule type" value="Genomic_DNA"/>
</dbReference>
<dbReference type="InterPro" id="IPR052934">
    <property type="entry name" value="Methyl-DNA_Rec/Restrict_Enz"/>
</dbReference>
<dbReference type="Gene3D" id="3.40.50.300">
    <property type="entry name" value="P-loop containing nucleotide triphosphate hydrolases"/>
    <property type="match status" value="1"/>
</dbReference>
<dbReference type="GO" id="GO:0016887">
    <property type="term" value="F:ATP hydrolysis activity"/>
    <property type="evidence" value="ECO:0007669"/>
    <property type="project" value="InterPro"/>
</dbReference>
<feature type="domain" description="ATPase dynein-related AAA" evidence="2">
    <location>
        <begin position="223"/>
        <end position="421"/>
    </location>
</feature>
<keyword evidence="4" id="KW-1185">Reference proteome</keyword>
<reference evidence="4" key="2">
    <citation type="submission" date="2023-06" db="EMBL/GenBank/DDBJ databases">
        <title>Pangenomics reveal diversification of enzyme families and niche specialization in globally abundant SAR202 bacteria.</title>
        <authorList>
            <person name="Saw J.H.W."/>
        </authorList>
    </citation>
    <scope>NUCLEOTIDE SEQUENCE [LARGE SCALE GENOMIC DNA]</scope>
    <source>
        <strain evidence="4">JH1073</strain>
    </source>
</reference>
<dbReference type="SUPFAM" id="SSF52540">
    <property type="entry name" value="P-loop containing nucleoside triphosphate hydrolases"/>
    <property type="match status" value="1"/>
</dbReference>
<evidence type="ECO:0000256" key="1">
    <source>
        <dbReference type="SAM" id="MobiDB-lite"/>
    </source>
</evidence>
<sequence length="587" mass="64569">MPNQNKLVERVWFWRYNISAFRAVYGRLDGTLYSKDFLQSSGKCAEALTEQFGEDAQVTLAWPGGSVNGRSKPGGDNNPPSALRQWLGWWSEDIPAPWAMYKPDDSSLLKTFEGDPGHTDEQSADGEWKDYDPSSGTTVGWLVAVKLEGVENQLQVRAYLENPPSHLIHTDFKQIPQSLRAPAEQLASTVGCCVVSPTNHGDEVRAEKIIHEIDSALETESCVLLTGPPGTGKTVALEDLRNLWEYGARAVSFNPSKIHDAWSSIDRASEGKVRHVVFHPSYSYDEFVIGLYPKSGQQGAIELEARPGPLMSLGHWAMKEGNNALLIVDEFNRGNAAGIFGDTLALLDKAQRFDHGDERSGTWIDRAHPDMKVNVRQEFANDDGTEIPEQLRLPKSLKIVAALNSSDRSVAPLDAAVRRRFAMLPVLPDYELLANHLNEPYQGNAPEPFSDPTNWVMPETVMSLAVSLLKSLNERIEALLGQDFLLGHSLFWDVLGTTAEEAVLSLGKAFDTKVRGTLQMTFADQDELLGAVLNAGAPGDENSTGPSLTEWVTPSESISAFAPPRLRLKLAEPMEWSKAAQALNALL</sequence>
<evidence type="ECO:0000259" key="2">
    <source>
        <dbReference type="Pfam" id="PF07728"/>
    </source>
</evidence>
<dbReference type="AlphaFoldDB" id="A0AAJ5ZCN3"/>
<dbReference type="PANTHER" id="PTHR37291">
    <property type="entry name" value="5-METHYLCYTOSINE-SPECIFIC RESTRICTION ENZYME B"/>
    <property type="match status" value="1"/>
</dbReference>
<dbReference type="PANTHER" id="PTHR37291:SF1">
    <property type="entry name" value="TYPE IV METHYL-DIRECTED RESTRICTION ENZYME ECOKMCRB SUBUNIT"/>
    <property type="match status" value="1"/>
</dbReference>
<proteinExistence type="predicted"/>
<dbReference type="Proteomes" id="UP001219901">
    <property type="component" value="Chromosome"/>
</dbReference>
<accession>A0AAJ5ZCN3</accession>
<protein>
    <recommendedName>
        <fullName evidence="2">ATPase dynein-related AAA domain-containing protein</fullName>
    </recommendedName>
</protein>
<organism evidence="3 4">
    <name type="scientific">Candidatus Lucifugimonas marina</name>
    <dbReference type="NCBI Taxonomy" id="3038979"/>
    <lineage>
        <taxon>Bacteria</taxon>
        <taxon>Bacillati</taxon>
        <taxon>Chloroflexota</taxon>
        <taxon>Dehalococcoidia</taxon>
        <taxon>SAR202 cluster</taxon>
        <taxon>Candidatus Lucifugimonadales</taxon>
        <taxon>Candidatus Lucifugimonadaceae</taxon>
        <taxon>Candidatus Lucifugimonas</taxon>
    </lineage>
</organism>
<name>A0AAJ5ZCN3_9CHLR</name>
<feature type="region of interest" description="Disordered" evidence="1">
    <location>
        <begin position="113"/>
        <end position="132"/>
    </location>
</feature>
<dbReference type="InterPro" id="IPR027417">
    <property type="entry name" value="P-loop_NTPase"/>
</dbReference>
<evidence type="ECO:0000313" key="4">
    <source>
        <dbReference type="Proteomes" id="UP001219901"/>
    </source>
</evidence>
<dbReference type="InterPro" id="IPR011704">
    <property type="entry name" value="ATPase_dyneun-rel_AAA"/>
</dbReference>
<dbReference type="GO" id="GO:0005524">
    <property type="term" value="F:ATP binding"/>
    <property type="evidence" value="ECO:0007669"/>
    <property type="project" value="InterPro"/>
</dbReference>
<reference evidence="3 4" key="1">
    <citation type="submission" date="2019-11" db="EMBL/GenBank/DDBJ databases">
        <authorList>
            <person name="Cho J.-C."/>
        </authorList>
    </citation>
    <scope>NUCLEOTIDE SEQUENCE [LARGE SCALE GENOMIC DNA]</scope>
    <source>
        <strain evidence="3 4">JH1073</strain>
    </source>
</reference>